<proteinExistence type="predicted"/>
<reference evidence="3" key="2">
    <citation type="submission" date="2021-09" db="EMBL/GenBank/DDBJ databases">
        <authorList>
            <person name="Gilroy R."/>
        </authorList>
    </citation>
    <scope>NUCLEOTIDE SEQUENCE</scope>
    <source>
        <strain evidence="3">ChiSjej5B23-16112</strain>
    </source>
</reference>
<reference evidence="3" key="1">
    <citation type="journal article" date="2021" name="PeerJ">
        <title>Extensive microbial diversity within the chicken gut microbiome revealed by metagenomics and culture.</title>
        <authorList>
            <person name="Gilroy R."/>
            <person name="Ravi A."/>
            <person name="Getino M."/>
            <person name="Pursley I."/>
            <person name="Horton D.L."/>
            <person name="Alikhan N.F."/>
            <person name="Baker D."/>
            <person name="Gharbi K."/>
            <person name="Hall N."/>
            <person name="Watson M."/>
            <person name="Adriaenssens E.M."/>
            <person name="Foster-Nyarko E."/>
            <person name="Jarju S."/>
            <person name="Secka A."/>
            <person name="Antonio M."/>
            <person name="Oren A."/>
            <person name="Chaudhuri R.R."/>
            <person name="La Ragione R."/>
            <person name="Hildebrand F."/>
            <person name="Pallen M.J."/>
        </authorList>
    </citation>
    <scope>NUCLEOTIDE SEQUENCE</scope>
    <source>
        <strain evidence="3">ChiSjej5B23-16112</strain>
    </source>
</reference>
<dbReference type="PROSITE" id="PS00675">
    <property type="entry name" value="SIGMA54_INTERACT_1"/>
    <property type="match status" value="1"/>
</dbReference>
<dbReference type="GO" id="GO:0005524">
    <property type="term" value="F:ATP binding"/>
    <property type="evidence" value="ECO:0007669"/>
    <property type="project" value="UniProtKB-KW"/>
</dbReference>
<gene>
    <name evidence="3" type="ORF">K8V82_08400</name>
</gene>
<name>A0A921I2H5_9FIRM</name>
<accession>A0A921I2H5</accession>
<dbReference type="AlphaFoldDB" id="A0A921I2H5"/>
<dbReference type="Gene3D" id="3.40.50.300">
    <property type="entry name" value="P-loop containing nucleotide triphosphate hydrolases"/>
    <property type="match status" value="1"/>
</dbReference>
<protein>
    <submittedName>
        <fullName evidence="3">ATP-binding protein</fullName>
    </submittedName>
</protein>
<keyword evidence="3" id="KW-0067">ATP-binding</keyword>
<feature type="domain" description="AAA+ ATPase" evidence="2">
    <location>
        <begin position="182"/>
        <end position="302"/>
    </location>
</feature>
<keyword evidence="1" id="KW-0175">Coiled coil</keyword>
<dbReference type="InterPro" id="IPR003593">
    <property type="entry name" value="AAA+_ATPase"/>
</dbReference>
<evidence type="ECO:0000256" key="1">
    <source>
        <dbReference type="SAM" id="Coils"/>
    </source>
</evidence>
<dbReference type="SMART" id="SM00382">
    <property type="entry name" value="AAA"/>
    <property type="match status" value="1"/>
</dbReference>
<comment type="caution">
    <text evidence="3">The sequence shown here is derived from an EMBL/GenBank/DDBJ whole genome shotgun (WGS) entry which is preliminary data.</text>
</comment>
<dbReference type="InterPro" id="IPR025662">
    <property type="entry name" value="Sigma_54_int_dom_ATP-bd_1"/>
</dbReference>
<evidence type="ECO:0000313" key="3">
    <source>
        <dbReference type="EMBL" id="HJF94799.1"/>
    </source>
</evidence>
<dbReference type="Proteomes" id="UP000769156">
    <property type="component" value="Unassembled WGS sequence"/>
</dbReference>
<dbReference type="PANTHER" id="PTHR30050">
    <property type="entry name" value="CHROMOSOMAL REPLICATION INITIATOR PROTEIN DNAA"/>
    <property type="match status" value="1"/>
</dbReference>
<dbReference type="NCBIfam" id="NF005304">
    <property type="entry name" value="PRK06835.1"/>
    <property type="match status" value="1"/>
</dbReference>
<evidence type="ECO:0000259" key="2">
    <source>
        <dbReference type="SMART" id="SM00382"/>
    </source>
</evidence>
<dbReference type="EMBL" id="DYVY01000136">
    <property type="protein sequence ID" value="HJF94799.1"/>
    <property type="molecule type" value="Genomic_DNA"/>
</dbReference>
<dbReference type="Pfam" id="PF01695">
    <property type="entry name" value="IstB_IS21"/>
    <property type="match status" value="1"/>
</dbReference>
<dbReference type="InterPro" id="IPR002611">
    <property type="entry name" value="IstB_ATP-bd"/>
</dbReference>
<sequence length="329" mass="38388">MALTNSQYEQIMRTYEQHRLDNEHRRRRRYADIEKKIPRIRELDDEISSLSLQQARRLLEGDASALDTLKEKIHALSQKKLALLRENGYPSDYLDLHYTCPDCQDTGYIGDRKCHCFKKAIIDLLYTQSNLQEVLERENFDTFSMEYYSGSHIDRLTGRSSREAMEIALKSCHEFVDTFGEEFRNLLLYGDTGVGKTFLSHCIAKELLEHSFSVIYFTAAQLFDIFARSTFRREEEAGADCEHIYSCDLLIIDDLGTEMSNSFTNSQLFICLNERILRKKPTLISTNLSLEDLKNIYSERIFSRITSSYTVLRLTGDDIRIQKKLMNRV</sequence>
<dbReference type="PANTHER" id="PTHR30050:SF4">
    <property type="entry name" value="ATP-BINDING PROTEIN RV3427C IN INSERTION SEQUENCE-RELATED"/>
    <property type="match status" value="1"/>
</dbReference>
<feature type="coiled-coil region" evidence="1">
    <location>
        <begin position="52"/>
        <end position="86"/>
    </location>
</feature>
<organism evidence="3 4">
    <name type="scientific">Lachnoclostridium phocaeense</name>
    <dbReference type="NCBI Taxonomy" id="1871021"/>
    <lineage>
        <taxon>Bacteria</taxon>
        <taxon>Bacillati</taxon>
        <taxon>Bacillota</taxon>
        <taxon>Clostridia</taxon>
        <taxon>Lachnospirales</taxon>
        <taxon>Lachnospiraceae</taxon>
    </lineage>
</organism>
<dbReference type="SUPFAM" id="SSF52540">
    <property type="entry name" value="P-loop containing nucleoside triphosphate hydrolases"/>
    <property type="match status" value="1"/>
</dbReference>
<evidence type="ECO:0000313" key="4">
    <source>
        <dbReference type="Proteomes" id="UP000769156"/>
    </source>
</evidence>
<dbReference type="GO" id="GO:0006260">
    <property type="term" value="P:DNA replication"/>
    <property type="evidence" value="ECO:0007669"/>
    <property type="project" value="TreeGrafter"/>
</dbReference>
<dbReference type="CDD" id="cd00009">
    <property type="entry name" value="AAA"/>
    <property type="match status" value="1"/>
</dbReference>
<keyword evidence="3" id="KW-0547">Nucleotide-binding</keyword>
<dbReference type="InterPro" id="IPR027417">
    <property type="entry name" value="P-loop_NTPase"/>
</dbReference>